<proteinExistence type="predicted"/>
<dbReference type="EMBL" id="KV428110">
    <property type="protein sequence ID" value="KZT36355.1"/>
    <property type="molecule type" value="Genomic_DNA"/>
</dbReference>
<feature type="region of interest" description="Disordered" evidence="1">
    <location>
        <begin position="472"/>
        <end position="498"/>
    </location>
</feature>
<reference evidence="3 4" key="1">
    <citation type="journal article" date="2016" name="Mol. Biol. Evol.">
        <title>Comparative Genomics of Early-Diverging Mushroom-Forming Fungi Provides Insights into the Origins of Lignocellulose Decay Capabilities.</title>
        <authorList>
            <person name="Nagy L.G."/>
            <person name="Riley R."/>
            <person name="Tritt A."/>
            <person name="Adam C."/>
            <person name="Daum C."/>
            <person name="Floudas D."/>
            <person name="Sun H."/>
            <person name="Yadav J.S."/>
            <person name="Pangilinan J."/>
            <person name="Larsson K.H."/>
            <person name="Matsuura K."/>
            <person name="Barry K."/>
            <person name="Labutti K."/>
            <person name="Kuo R."/>
            <person name="Ohm R.A."/>
            <person name="Bhattacharya S.S."/>
            <person name="Shirouzu T."/>
            <person name="Yoshinaga Y."/>
            <person name="Martin F.M."/>
            <person name="Grigoriev I.V."/>
            <person name="Hibbett D.S."/>
        </authorList>
    </citation>
    <scope>NUCLEOTIDE SEQUENCE [LARGE SCALE GENOMIC DNA]</scope>
    <source>
        <strain evidence="3 4">HHB10207 ss-3</strain>
    </source>
</reference>
<dbReference type="InterPro" id="IPR046522">
    <property type="entry name" value="DUF6699"/>
</dbReference>
<keyword evidence="4" id="KW-1185">Reference proteome</keyword>
<evidence type="ECO:0000256" key="1">
    <source>
        <dbReference type="SAM" id="MobiDB-lite"/>
    </source>
</evidence>
<feature type="compositionally biased region" description="Polar residues" evidence="1">
    <location>
        <begin position="1"/>
        <end position="22"/>
    </location>
</feature>
<feature type="compositionally biased region" description="Gly residues" evidence="1">
    <location>
        <begin position="51"/>
        <end position="88"/>
    </location>
</feature>
<protein>
    <recommendedName>
        <fullName evidence="2">DUF6699 domain-containing protein</fullName>
    </recommendedName>
</protein>
<dbReference type="STRING" id="1314776.A0A166BGL7"/>
<feature type="region of interest" description="Disordered" evidence="1">
    <location>
        <begin position="1"/>
        <end position="118"/>
    </location>
</feature>
<feature type="compositionally biased region" description="Low complexity" evidence="1">
    <location>
        <begin position="218"/>
        <end position="230"/>
    </location>
</feature>
<feature type="compositionally biased region" description="Low complexity" evidence="1">
    <location>
        <begin position="472"/>
        <end position="491"/>
    </location>
</feature>
<feature type="domain" description="DUF6699" evidence="2">
    <location>
        <begin position="300"/>
        <end position="432"/>
    </location>
</feature>
<dbReference type="Pfam" id="PF20415">
    <property type="entry name" value="DUF6699"/>
    <property type="match status" value="1"/>
</dbReference>
<accession>A0A166BGL7</accession>
<feature type="compositionally biased region" description="Gly residues" evidence="1">
    <location>
        <begin position="103"/>
        <end position="113"/>
    </location>
</feature>
<evidence type="ECO:0000259" key="2">
    <source>
        <dbReference type="Pfam" id="PF20415"/>
    </source>
</evidence>
<gene>
    <name evidence="3" type="ORF">SISSUDRAFT_73511</name>
</gene>
<dbReference type="OrthoDB" id="3352225at2759"/>
<feature type="region of interest" description="Disordered" evidence="1">
    <location>
        <begin position="212"/>
        <end position="254"/>
    </location>
</feature>
<dbReference type="Proteomes" id="UP000076798">
    <property type="component" value="Unassembled WGS sequence"/>
</dbReference>
<sequence length="498" mass="51588">MNAYSGPSASSSRGFVPNSPSAHQAGYSPNLAPGNNGPVIPSPLREPGGLPASGGGGGWGAGGAGGGPDWMRFGGAGGGGGGGGGRAGGRPAPHPHQARGQDYIGGSGRGQGGSEDRLQREHMLQQQLLQQQAAMASGIGSMNFAAGLSPFIGPNASPYHLPGMMPGMGMGGPGGGAGLMNTPYAMAGGMPGIMTPGMGMMGMGMGGAGGWGGGGGPWSPSSSSGDLWPGNSNLDEPETLIRGPASAGRGSRQDDHTFVDRWAVGPHYGPVLSARAVNILKTKLSVNPLLTGEEKGAAFLEWNMLWHDGAIHKSTDPPRQSWRDGRDAPVTIPRTSSISIISEHFPWIITVHAENPRQGLTCGHLLAEIHKFLNTPLSKYEYEGRDRNAQTNLYNAYKANRSNTDHNVPGGRLGAEMLKVDWLLHNTAFEGIDIDEIYIKERLGVDRKGKIDQCVLVLHTGPRAGLGELLTASESTPSSVSSASGAIPASPNRRARDV</sequence>
<name>A0A166BGL7_9AGAM</name>
<evidence type="ECO:0000313" key="3">
    <source>
        <dbReference type="EMBL" id="KZT36355.1"/>
    </source>
</evidence>
<organism evidence="3 4">
    <name type="scientific">Sistotremastrum suecicum HHB10207 ss-3</name>
    <dbReference type="NCBI Taxonomy" id="1314776"/>
    <lineage>
        <taxon>Eukaryota</taxon>
        <taxon>Fungi</taxon>
        <taxon>Dikarya</taxon>
        <taxon>Basidiomycota</taxon>
        <taxon>Agaricomycotina</taxon>
        <taxon>Agaricomycetes</taxon>
        <taxon>Sistotremastrales</taxon>
        <taxon>Sistotremastraceae</taxon>
        <taxon>Sistotremastrum</taxon>
    </lineage>
</organism>
<evidence type="ECO:0000313" key="4">
    <source>
        <dbReference type="Proteomes" id="UP000076798"/>
    </source>
</evidence>
<dbReference type="AlphaFoldDB" id="A0A166BGL7"/>